<evidence type="ECO:0000256" key="9">
    <source>
        <dbReference type="ARBA" id="ARBA00023295"/>
    </source>
</evidence>
<keyword evidence="4" id="KW-0964">Secreted</keyword>
<dbReference type="InterPro" id="IPR050542">
    <property type="entry name" value="Glycosyl_Hydrlase18_Chitinase"/>
</dbReference>
<dbReference type="GO" id="GO:0008061">
    <property type="term" value="F:chitin binding"/>
    <property type="evidence" value="ECO:0007669"/>
    <property type="project" value="UniProtKB-KW"/>
</dbReference>
<evidence type="ECO:0000256" key="13">
    <source>
        <dbReference type="SAM" id="SignalP"/>
    </source>
</evidence>
<dbReference type="EMBL" id="JBANMG010000009">
    <property type="protein sequence ID" value="KAK6949640.1"/>
    <property type="molecule type" value="Genomic_DNA"/>
</dbReference>
<evidence type="ECO:0000256" key="5">
    <source>
        <dbReference type="ARBA" id="ARBA00022669"/>
    </source>
</evidence>
<keyword evidence="7" id="KW-0146">Chitin degradation</keyword>
<proteinExistence type="inferred from homology"/>
<evidence type="ECO:0000313" key="16">
    <source>
        <dbReference type="Proteomes" id="UP001369815"/>
    </source>
</evidence>
<dbReference type="AlphaFoldDB" id="A0AAX6MAH2"/>
<gene>
    <name evidence="15" type="ORF">Daesc_009723</name>
</gene>
<sequence>MVSSTLTLASLASILPSALAGFDGSSQSNVAIIPIAFMNGIKTPITNFANAGDNCTAYEGTQLLKCPQLEEDIKTCQSQGKTILISIGGATYTEGGFSDSASAESAAQSVWDLFGSDTSKPNRPFLSAVVDGFDFDFESTTQNFAPFASKLRSLMDADGSKKYYLSAAPQCPYPDAAMNDMLNGVISFDFIMIQFYNNYCGVSSFVPGSTTQNNFNFQTWDDWAKNTSKNKNVKVLLGVPANTGAGGGYQPADALAPVIQYSKQFSSFGGAMMWDMSQLFQNSGFLDSVYSSLTGSGAAKAKATTPTTLVTKTKAAPTPVA</sequence>
<evidence type="ECO:0000313" key="15">
    <source>
        <dbReference type="EMBL" id="KAK6949640.1"/>
    </source>
</evidence>
<organism evidence="15 16">
    <name type="scientific">Daldinia eschscholtzii</name>
    <dbReference type="NCBI Taxonomy" id="292717"/>
    <lineage>
        <taxon>Eukaryota</taxon>
        <taxon>Fungi</taxon>
        <taxon>Dikarya</taxon>
        <taxon>Ascomycota</taxon>
        <taxon>Pezizomycotina</taxon>
        <taxon>Sordariomycetes</taxon>
        <taxon>Xylariomycetidae</taxon>
        <taxon>Xylariales</taxon>
        <taxon>Hypoxylaceae</taxon>
        <taxon>Daldinia</taxon>
    </lineage>
</organism>
<comment type="caution">
    <text evidence="15">The sequence shown here is derived from an EMBL/GenBank/DDBJ whole genome shotgun (WGS) entry which is preliminary data.</text>
</comment>
<dbReference type="InterPro" id="IPR001223">
    <property type="entry name" value="Glyco_hydro18_cat"/>
</dbReference>
<keyword evidence="10" id="KW-0624">Polysaccharide degradation</keyword>
<comment type="similarity">
    <text evidence="12">Belongs to the glycosyl hydrolase 18 family.</text>
</comment>
<dbReference type="Proteomes" id="UP001369815">
    <property type="component" value="Unassembled WGS sequence"/>
</dbReference>
<feature type="chain" id="PRO_5043993955" description="chitinase" evidence="13">
    <location>
        <begin position="21"/>
        <end position="321"/>
    </location>
</feature>
<dbReference type="GO" id="GO:0006032">
    <property type="term" value="P:chitin catabolic process"/>
    <property type="evidence" value="ECO:0007669"/>
    <property type="project" value="UniProtKB-KW"/>
</dbReference>
<feature type="domain" description="GH18" evidence="14">
    <location>
        <begin position="1"/>
        <end position="296"/>
    </location>
</feature>
<keyword evidence="16" id="KW-1185">Reference proteome</keyword>
<dbReference type="PROSITE" id="PS01095">
    <property type="entry name" value="GH18_1"/>
    <property type="match status" value="1"/>
</dbReference>
<name>A0AAX6MAH2_9PEZI</name>
<dbReference type="EC" id="3.2.1.14" evidence="3"/>
<keyword evidence="9 11" id="KW-0326">Glycosidase</keyword>
<dbReference type="PANTHER" id="PTHR45708:SF49">
    <property type="entry name" value="ENDOCHITINASE"/>
    <property type="match status" value="1"/>
</dbReference>
<comment type="subcellular location">
    <subcellularLocation>
        <location evidence="2">Secreted</location>
    </subcellularLocation>
</comment>
<dbReference type="GO" id="GO:0000272">
    <property type="term" value="P:polysaccharide catabolic process"/>
    <property type="evidence" value="ECO:0007669"/>
    <property type="project" value="UniProtKB-KW"/>
</dbReference>
<evidence type="ECO:0000259" key="14">
    <source>
        <dbReference type="PROSITE" id="PS51910"/>
    </source>
</evidence>
<evidence type="ECO:0000256" key="6">
    <source>
        <dbReference type="ARBA" id="ARBA00022801"/>
    </source>
</evidence>
<dbReference type="SUPFAM" id="SSF51445">
    <property type="entry name" value="(Trans)glycosidases"/>
    <property type="match status" value="1"/>
</dbReference>
<dbReference type="InterPro" id="IPR017853">
    <property type="entry name" value="GH"/>
</dbReference>
<evidence type="ECO:0000256" key="2">
    <source>
        <dbReference type="ARBA" id="ARBA00004613"/>
    </source>
</evidence>
<dbReference type="PROSITE" id="PS51910">
    <property type="entry name" value="GH18_2"/>
    <property type="match status" value="1"/>
</dbReference>
<feature type="signal peptide" evidence="13">
    <location>
        <begin position="1"/>
        <end position="20"/>
    </location>
</feature>
<evidence type="ECO:0000256" key="3">
    <source>
        <dbReference type="ARBA" id="ARBA00012729"/>
    </source>
</evidence>
<dbReference type="InterPro" id="IPR001579">
    <property type="entry name" value="Glyco_hydro_18_chit_AS"/>
</dbReference>
<accession>A0AAX6MAH2</accession>
<keyword evidence="8" id="KW-0119">Carbohydrate metabolism</keyword>
<evidence type="ECO:0000256" key="12">
    <source>
        <dbReference type="RuleBase" id="RU004453"/>
    </source>
</evidence>
<dbReference type="Gene3D" id="3.20.20.80">
    <property type="entry name" value="Glycosidases"/>
    <property type="match status" value="1"/>
</dbReference>
<comment type="catalytic activity">
    <reaction evidence="1">
        <text>Random endo-hydrolysis of N-acetyl-beta-D-glucosaminide (1-&gt;4)-beta-linkages in chitin and chitodextrins.</text>
        <dbReference type="EC" id="3.2.1.14"/>
    </reaction>
</comment>
<keyword evidence="6 11" id="KW-0378">Hydrolase</keyword>
<dbReference type="GO" id="GO:0008843">
    <property type="term" value="F:endochitinase activity"/>
    <property type="evidence" value="ECO:0007669"/>
    <property type="project" value="UniProtKB-EC"/>
</dbReference>
<keyword evidence="13" id="KW-0732">Signal</keyword>
<evidence type="ECO:0000256" key="11">
    <source>
        <dbReference type="RuleBase" id="RU000489"/>
    </source>
</evidence>
<reference evidence="15 16" key="1">
    <citation type="journal article" date="2024" name="Front Chem Biol">
        <title>Unveiling the potential of Daldinia eschscholtzii MFLUCC 19-0629 through bioactivity and bioinformatics studies for enhanced sustainable agriculture production.</title>
        <authorList>
            <person name="Brooks S."/>
            <person name="Weaver J.A."/>
            <person name="Klomchit A."/>
            <person name="Alharthi S.A."/>
            <person name="Onlamun T."/>
            <person name="Nurani R."/>
            <person name="Vong T.K."/>
            <person name="Alberti F."/>
            <person name="Greco C."/>
        </authorList>
    </citation>
    <scope>NUCLEOTIDE SEQUENCE [LARGE SCALE GENOMIC DNA]</scope>
    <source>
        <strain evidence="15">MFLUCC 19-0629</strain>
    </source>
</reference>
<protein>
    <recommendedName>
        <fullName evidence="3">chitinase</fullName>
        <ecNumber evidence="3">3.2.1.14</ecNumber>
    </recommendedName>
</protein>
<dbReference type="PANTHER" id="PTHR45708">
    <property type="entry name" value="ENDOCHITINASE"/>
    <property type="match status" value="1"/>
</dbReference>
<evidence type="ECO:0000256" key="4">
    <source>
        <dbReference type="ARBA" id="ARBA00022525"/>
    </source>
</evidence>
<evidence type="ECO:0000256" key="1">
    <source>
        <dbReference type="ARBA" id="ARBA00000822"/>
    </source>
</evidence>
<keyword evidence="5" id="KW-0147">Chitin-binding</keyword>
<dbReference type="GO" id="GO:0005576">
    <property type="term" value="C:extracellular region"/>
    <property type="evidence" value="ECO:0007669"/>
    <property type="project" value="UniProtKB-SubCell"/>
</dbReference>
<evidence type="ECO:0000256" key="8">
    <source>
        <dbReference type="ARBA" id="ARBA00023277"/>
    </source>
</evidence>
<evidence type="ECO:0000256" key="10">
    <source>
        <dbReference type="ARBA" id="ARBA00023326"/>
    </source>
</evidence>
<evidence type="ECO:0000256" key="7">
    <source>
        <dbReference type="ARBA" id="ARBA00023024"/>
    </source>
</evidence>
<dbReference type="Pfam" id="PF00704">
    <property type="entry name" value="Glyco_hydro_18"/>
    <property type="match status" value="1"/>
</dbReference>